<dbReference type="InterPro" id="IPR009078">
    <property type="entry name" value="Ferritin-like_SF"/>
</dbReference>
<keyword evidence="2 3" id="KW-0408">Iron</keyword>
<dbReference type="GO" id="GO:0005829">
    <property type="term" value="C:cytosol"/>
    <property type="evidence" value="ECO:0007669"/>
    <property type="project" value="TreeGrafter"/>
</dbReference>
<dbReference type="GO" id="GO:0006879">
    <property type="term" value="P:intracellular iron ion homeostasis"/>
    <property type="evidence" value="ECO:0007669"/>
    <property type="project" value="UniProtKB-KW"/>
</dbReference>
<dbReference type="InterPro" id="IPR033921">
    <property type="entry name" value="DPSL_diiron-bd_dom"/>
</dbReference>
<dbReference type="InterPro" id="IPR008331">
    <property type="entry name" value="Ferritin_DPS_dom"/>
</dbReference>
<feature type="domain" description="Ferritin-like diiron" evidence="4">
    <location>
        <begin position="10"/>
        <end position="162"/>
    </location>
</feature>
<dbReference type="PIRSF" id="PIRSF018063">
    <property type="entry name" value="Ferrtn_UCP018063"/>
    <property type="match status" value="1"/>
</dbReference>
<sequence length="170" mass="19851">MGKKSVNIVDVDVEKLLEYLNKALAEEWLAYYQYWIGARIMEGPMRSEIEPELLIHANEELNHATLVVNRIIQLGGTPVLTPADWMKLSDCEYQIPSDPYVEVILDQNLDGERCAIERYQQIAKFTEGKDFSTYQMAVTILNDELEHEEDIESWLKDIDRLKEDIKKFRL</sequence>
<reference evidence="6" key="1">
    <citation type="submission" date="2017-02" db="EMBL/GenBank/DDBJ databases">
        <authorList>
            <person name="Varghese N."/>
            <person name="Submissions S."/>
        </authorList>
    </citation>
    <scope>NUCLEOTIDE SEQUENCE [LARGE SCALE GENOMIC DNA]</scope>
    <source>
        <strain evidence="6">ATCC 25662</strain>
    </source>
</reference>
<gene>
    <name evidence="5" type="ORF">SAMN02745191_2051</name>
</gene>
<evidence type="ECO:0000259" key="4">
    <source>
        <dbReference type="PROSITE" id="PS50905"/>
    </source>
</evidence>
<dbReference type="InterPro" id="IPR014490">
    <property type="entry name" value="Dps-like"/>
</dbReference>
<feature type="binding site" evidence="3">
    <location>
        <position position="112"/>
    </location>
    <ligand>
        <name>Fe cation</name>
        <dbReference type="ChEBI" id="CHEBI:24875"/>
    </ligand>
</feature>
<dbReference type="SUPFAM" id="SSF47240">
    <property type="entry name" value="Ferritin-like"/>
    <property type="match status" value="1"/>
</dbReference>
<dbReference type="InterPro" id="IPR012347">
    <property type="entry name" value="Ferritin-like"/>
</dbReference>
<feature type="binding site" evidence="3">
    <location>
        <position position="63"/>
    </location>
    <ligand>
        <name>Fe cation</name>
        <dbReference type="ChEBI" id="CHEBI:24875"/>
    </ligand>
</feature>
<keyword evidence="6" id="KW-1185">Reference proteome</keyword>
<dbReference type="InterPro" id="IPR009040">
    <property type="entry name" value="Ferritin-like_diiron"/>
</dbReference>
<evidence type="ECO:0000313" key="6">
    <source>
        <dbReference type="Proteomes" id="UP000243297"/>
    </source>
</evidence>
<evidence type="ECO:0000256" key="2">
    <source>
        <dbReference type="ARBA" id="ARBA00023004"/>
    </source>
</evidence>
<dbReference type="PANTHER" id="PTHR30295">
    <property type="entry name" value="BACTERIOFERRITIN"/>
    <property type="match status" value="1"/>
</dbReference>
<accession>A0A1T4PID1</accession>
<dbReference type="CDD" id="cd01052">
    <property type="entry name" value="DPSL"/>
    <property type="match status" value="1"/>
</dbReference>
<evidence type="ECO:0000313" key="5">
    <source>
        <dbReference type="EMBL" id="SJZ91293.1"/>
    </source>
</evidence>
<keyword evidence="1" id="KW-0409">Iron storage</keyword>
<evidence type="ECO:0000256" key="3">
    <source>
        <dbReference type="PIRSR" id="PIRSR018063-50"/>
    </source>
</evidence>
<protein>
    <submittedName>
        <fullName evidence="5">Bacterioferritin</fullName>
    </submittedName>
</protein>
<proteinExistence type="predicted"/>
<feature type="binding site" evidence="3">
    <location>
        <position position="144"/>
    </location>
    <ligand>
        <name>Fe cation</name>
        <dbReference type="ChEBI" id="CHEBI:24875"/>
    </ligand>
</feature>
<feature type="binding site" evidence="3">
    <location>
        <position position="27"/>
    </location>
    <ligand>
        <name>Fe cation</name>
        <dbReference type="ChEBI" id="CHEBI:24875"/>
    </ligand>
</feature>
<dbReference type="GO" id="GO:0020037">
    <property type="term" value="F:heme binding"/>
    <property type="evidence" value="ECO:0007669"/>
    <property type="project" value="TreeGrafter"/>
</dbReference>
<dbReference type="GO" id="GO:0004322">
    <property type="term" value="F:ferroxidase activity"/>
    <property type="evidence" value="ECO:0007669"/>
    <property type="project" value="TreeGrafter"/>
</dbReference>
<evidence type="ECO:0000256" key="1">
    <source>
        <dbReference type="ARBA" id="ARBA00022434"/>
    </source>
</evidence>
<dbReference type="Proteomes" id="UP000243297">
    <property type="component" value="Unassembled WGS sequence"/>
</dbReference>
<dbReference type="RefSeq" id="WP_078712448.1">
    <property type="nucleotide sequence ID" value="NZ_FUWY01000006.1"/>
</dbReference>
<organism evidence="5 6">
    <name type="scientific">Anaerorhabdus furcosa</name>
    <dbReference type="NCBI Taxonomy" id="118967"/>
    <lineage>
        <taxon>Bacteria</taxon>
        <taxon>Bacillati</taxon>
        <taxon>Bacillota</taxon>
        <taxon>Erysipelotrichia</taxon>
        <taxon>Erysipelotrichales</taxon>
        <taxon>Erysipelotrichaceae</taxon>
        <taxon>Anaerorhabdus</taxon>
    </lineage>
</organism>
<dbReference type="PANTHER" id="PTHR30295:SF1">
    <property type="entry name" value="DNA PROTECTION DURING STARVATION PROTEIN"/>
    <property type="match status" value="1"/>
</dbReference>
<dbReference type="Pfam" id="PF00210">
    <property type="entry name" value="Ferritin"/>
    <property type="match status" value="1"/>
</dbReference>
<name>A0A1T4PID1_9FIRM</name>
<dbReference type="OrthoDB" id="9800505at2"/>
<dbReference type="GO" id="GO:0008199">
    <property type="term" value="F:ferric iron binding"/>
    <property type="evidence" value="ECO:0007669"/>
    <property type="project" value="InterPro"/>
</dbReference>
<dbReference type="EMBL" id="FUWY01000006">
    <property type="protein sequence ID" value="SJZ91293.1"/>
    <property type="molecule type" value="Genomic_DNA"/>
</dbReference>
<feature type="binding site" evidence="3">
    <location>
        <position position="147"/>
    </location>
    <ligand>
        <name>Fe cation</name>
        <dbReference type="ChEBI" id="CHEBI:24875"/>
    </ligand>
</feature>
<dbReference type="AlphaFoldDB" id="A0A1T4PID1"/>
<dbReference type="PROSITE" id="PS50905">
    <property type="entry name" value="FERRITIN_LIKE"/>
    <property type="match status" value="1"/>
</dbReference>
<keyword evidence="3" id="KW-0479">Metal-binding</keyword>
<dbReference type="Gene3D" id="1.20.1260.10">
    <property type="match status" value="1"/>
</dbReference>